<reference evidence="4" key="1">
    <citation type="journal article" date="2019" name="Int. J. Syst. Evol. Microbiol.">
        <title>The Global Catalogue of Microorganisms (GCM) 10K type strain sequencing project: providing services to taxonomists for standard genome sequencing and annotation.</title>
        <authorList>
            <consortium name="The Broad Institute Genomics Platform"/>
            <consortium name="The Broad Institute Genome Sequencing Center for Infectious Disease"/>
            <person name="Wu L."/>
            <person name="Ma J."/>
        </authorList>
    </citation>
    <scope>NUCLEOTIDE SEQUENCE [LARGE SCALE GENOMIC DNA]</scope>
    <source>
        <strain evidence="4">JCM 18053</strain>
    </source>
</reference>
<proteinExistence type="predicted"/>
<feature type="chain" id="PRO_5046737128" description="IPT/TIG domain-containing protein" evidence="1">
    <location>
        <begin position="37"/>
        <end position="336"/>
    </location>
</feature>
<feature type="domain" description="IPT/TIG" evidence="2">
    <location>
        <begin position="45"/>
        <end position="125"/>
    </location>
</feature>
<dbReference type="InterPro" id="IPR013783">
    <property type="entry name" value="Ig-like_fold"/>
</dbReference>
<evidence type="ECO:0000259" key="2">
    <source>
        <dbReference type="Pfam" id="PF01833"/>
    </source>
</evidence>
<sequence length="336" mass="36828">MSKSFTVLHPMKTFSRRLFLTLVTLLAVTVGQQASAQMGLPPPPPQITSASPATGAPGAVITINGRNLNRDRLGNVWATTPTVTPPYVIQFRTSTGQFVNATFTYVSPAQLRVTVPAAAITGRIRLSQSPYVSSTLTDFVVTAPPPPAGKGRLNIVNGSQYNLVSIKVNNVEQLQAGFILPVRQTGTLDLNPGSYNVQVSLGITPNEGAMFFFTQRFTITRGRTSTYNVPRVTLRQLMTNFRTSGDWASDILFDANLTPYLRTVRMLNNGNYQIRETRSGRTTVVESSTYAETSWPDNSRSLSFRLGQRQVNLFLPFASFISTVGRNGQSIVVTRQ</sequence>
<dbReference type="InterPro" id="IPR002909">
    <property type="entry name" value="IPT_dom"/>
</dbReference>
<organism evidence="3 4">
    <name type="scientific">Prosthecobacter algae</name>
    <dbReference type="NCBI Taxonomy" id="1144682"/>
    <lineage>
        <taxon>Bacteria</taxon>
        <taxon>Pseudomonadati</taxon>
        <taxon>Verrucomicrobiota</taxon>
        <taxon>Verrucomicrobiia</taxon>
        <taxon>Verrucomicrobiales</taxon>
        <taxon>Verrucomicrobiaceae</taxon>
        <taxon>Prosthecobacter</taxon>
    </lineage>
</organism>
<name>A0ABP9PG08_9BACT</name>
<evidence type="ECO:0000313" key="3">
    <source>
        <dbReference type="EMBL" id="GAA5146015.1"/>
    </source>
</evidence>
<evidence type="ECO:0000256" key="1">
    <source>
        <dbReference type="SAM" id="SignalP"/>
    </source>
</evidence>
<comment type="caution">
    <text evidence="3">The sequence shown here is derived from an EMBL/GenBank/DDBJ whole genome shotgun (WGS) entry which is preliminary data.</text>
</comment>
<dbReference type="SUPFAM" id="SSF81296">
    <property type="entry name" value="E set domains"/>
    <property type="match status" value="1"/>
</dbReference>
<dbReference type="EMBL" id="BAABIA010000008">
    <property type="protein sequence ID" value="GAA5146015.1"/>
    <property type="molecule type" value="Genomic_DNA"/>
</dbReference>
<dbReference type="InterPro" id="IPR014756">
    <property type="entry name" value="Ig_E-set"/>
</dbReference>
<keyword evidence="4" id="KW-1185">Reference proteome</keyword>
<dbReference type="Proteomes" id="UP001499852">
    <property type="component" value="Unassembled WGS sequence"/>
</dbReference>
<dbReference type="Pfam" id="PF01833">
    <property type="entry name" value="TIG"/>
    <property type="match status" value="1"/>
</dbReference>
<dbReference type="Gene3D" id="2.60.40.10">
    <property type="entry name" value="Immunoglobulins"/>
    <property type="match status" value="1"/>
</dbReference>
<evidence type="ECO:0000313" key="4">
    <source>
        <dbReference type="Proteomes" id="UP001499852"/>
    </source>
</evidence>
<accession>A0ABP9PG08</accession>
<dbReference type="RefSeq" id="WP_345738025.1">
    <property type="nucleotide sequence ID" value="NZ_BAABIA010000008.1"/>
</dbReference>
<keyword evidence="1" id="KW-0732">Signal</keyword>
<gene>
    <name evidence="3" type="ORF">GCM10023213_38460</name>
</gene>
<protein>
    <recommendedName>
        <fullName evidence="2">IPT/TIG domain-containing protein</fullName>
    </recommendedName>
</protein>
<feature type="signal peptide" evidence="1">
    <location>
        <begin position="1"/>
        <end position="36"/>
    </location>
</feature>